<evidence type="ECO:0000313" key="2">
    <source>
        <dbReference type="EMBL" id="KAH7161876.1"/>
    </source>
</evidence>
<proteinExistence type="predicted"/>
<feature type="chain" id="PRO_5040465903" evidence="1">
    <location>
        <begin position="22"/>
        <end position="229"/>
    </location>
</feature>
<dbReference type="EMBL" id="JAGMUV010000004">
    <property type="protein sequence ID" value="KAH7161876.1"/>
    <property type="molecule type" value="Genomic_DNA"/>
</dbReference>
<organism evidence="2 3">
    <name type="scientific">Dactylonectria macrodidyma</name>
    <dbReference type="NCBI Taxonomy" id="307937"/>
    <lineage>
        <taxon>Eukaryota</taxon>
        <taxon>Fungi</taxon>
        <taxon>Dikarya</taxon>
        <taxon>Ascomycota</taxon>
        <taxon>Pezizomycotina</taxon>
        <taxon>Sordariomycetes</taxon>
        <taxon>Hypocreomycetidae</taxon>
        <taxon>Hypocreales</taxon>
        <taxon>Nectriaceae</taxon>
        <taxon>Dactylonectria</taxon>
    </lineage>
</organism>
<keyword evidence="1" id="KW-0732">Signal</keyword>
<keyword evidence="3" id="KW-1185">Reference proteome</keyword>
<comment type="caution">
    <text evidence="2">The sequence shown here is derived from an EMBL/GenBank/DDBJ whole genome shotgun (WGS) entry which is preliminary data.</text>
</comment>
<dbReference type="Proteomes" id="UP000738349">
    <property type="component" value="Unassembled WGS sequence"/>
</dbReference>
<name>A0A9P9JHP6_9HYPO</name>
<gene>
    <name evidence="2" type="ORF">EDB81DRAFT_854141</name>
</gene>
<sequence length="229" mass="24055">MNQLSALLCFGILSAVGATQAGAKQNLSGAILSETATIYNETLIRMFASPSSIANFTVPAVFPSDAEAGDVIQVSVDLEISNPNEGFDPRSGKAPRSDLSDAQLCQMSVILNNTIVWIGELLPTFSVLQIDSNSSSFTYDEGLENINLSIQQKCPNPSSEFLIHDATLFIEVPIAMTDGSNTTTATEASPATVSTATSSASITYVPTSSISTILGIYGAFAACWLLANI</sequence>
<protein>
    <submittedName>
        <fullName evidence="2">Uncharacterized protein</fullName>
    </submittedName>
</protein>
<dbReference type="AlphaFoldDB" id="A0A9P9JHP6"/>
<evidence type="ECO:0000313" key="3">
    <source>
        <dbReference type="Proteomes" id="UP000738349"/>
    </source>
</evidence>
<reference evidence="2" key="1">
    <citation type="journal article" date="2021" name="Nat. Commun.">
        <title>Genetic determinants of endophytism in the Arabidopsis root mycobiome.</title>
        <authorList>
            <person name="Mesny F."/>
            <person name="Miyauchi S."/>
            <person name="Thiergart T."/>
            <person name="Pickel B."/>
            <person name="Atanasova L."/>
            <person name="Karlsson M."/>
            <person name="Huettel B."/>
            <person name="Barry K.W."/>
            <person name="Haridas S."/>
            <person name="Chen C."/>
            <person name="Bauer D."/>
            <person name="Andreopoulos W."/>
            <person name="Pangilinan J."/>
            <person name="LaButti K."/>
            <person name="Riley R."/>
            <person name="Lipzen A."/>
            <person name="Clum A."/>
            <person name="Drula E."/>
            <person name="Henrissat B."/>
            <person name="Kohler A."/>
            <person name="Grigoriev I.V."/>
            <person name="Martin F.M."/>
            <person name="Hacquard S."/>
        </authorList>
    </citation>
    <scope>NUCLEOTIDE SEQUENCE</scope>
    <source>
        <strain evidence="2">MPI-CAGE-AT-0147</strain>
    </source>
</reference>
<feature type="signal peptide" evidence="1">
    <location>
        <begin position="1"/>
        <end position="21"/>
    </location>
</feature>
<accession>A0A9P9JHP6</accession>
<dbReference type="OrthoDB" id="5100264at2759"/>
<evidence type="ECO:0000256" key="1">
    <source>
        <dbReference type="SAM" id="SignalP"/>
    </source>
</evidence>